<dbReference type="SUPFAM" id="SSF52540">
    <property type="entry name" value="P-loop containing nucleoside triphosphate hydrolases"/>
    <property type="match status" value="1"/>
</dbReference>
<dbReference type="GO" id="GO:0007018">
    <property type="term" value="P:microtubule-based movement"/>
    <property type="evidence" value="ECO:0007669"/>
    <property type="project" value="InterPro"/>
</dbReference>
<gene>
    <name evidence="12" type="ORF">ANCCEY_11970</name>
</gene>
<dbReference type="GO" id="GO:0005874">
    <property type="term" value="C:microtubule"/>
    <property type="evidence" value="ECO:0007669"/>
    <property type="project" value="UniProtKB-KW"/>
</dbReference>
<dbReference type="InterPro" id="IPR008467">
    <property type="entry name" value="Dynein1_light_intermed_chain"/>
</dbReference>
<sequence length="502" mass="54987">MERENVTGYISQRKRSFVFSAPPLANTGFISITVVISADVEANTSNSVRCRLAYFIPSFFLNNCVVHMVASELTAGFSLPTTGSSAALSSMHPQEDEKLWTRILSEVSSKSSSTFQGGTLIILGENQSGKSSLLARLEKNESQGERSALEYHFLNVQNDFRDGSYAYQLGTAGGLGPAENFSLPVWMLDGEECFAPLIQYALPLPSPAKTVVLLVAALDNPSLIHSIRRWANVITQQVIQKYDKNTITEARKMQERFWQEYVEPVESSMTSSMAPGALDDAGLLPLEQGVLTENCGVSFVVVITKSDLCNDLTDQQADRILVQVRRLCLQLGAALVYTSAKNVKNIQVLYKYVVHRAYGFPFTSTAQLIERDSVFVPAGWDGEKKIEIVKEGLSDVDSVLEPTREKPTIIREQLVEAEDEQVFLQRLAAAESAAPAAQKKSSLLDDAADNKTPLSSFFSNLLKDKPNVVKTSAPPPDTAVQLDRILKSATGQQSQTNTDSSA</sequence>
<keyword evidence="10 11" id="KW-0206">Cytoskeleton</keyword>
<protein>
    <recommendedName>
        <fullName evidence="11">Dynein light intermediate chain</fullName>
    </recommendedName>
</protein>
<dbReference type="GO" id="GO:0005524">
    <property type="term" value="F:ATP binding"/>
    <property type="evidence" value="ECO:0007669"/>
    <property type="project" value="UniProtKB-KW"/>
</dbReference>
<dbReference type="Pfam" id="PF05783">
    <property type="entry name" value="DLIC"/>
    <property type="match status" value="1"/>
</dbReference>
<comment type="function">
    <text evidence="11">Acts as one of several non-catalytic accessory components of the cytoplasmic dynein 1 complex that are thought to be involved in linking dynein to cargos and to adapter proteins that regulate dynein function. Cytoplasmic dynein 1 acts as a motor for the intracellular retrograde motility of vesicles and organelles along microtubules. May play a role in binding dynein to membranous organelles or chromosomes.</text>
</comment>
<keyword evidence="8 11" id="KW-0243">Dynein</keyword>
<reference evidence="12 13" key="1">
    <citation type="submission" date="2013-05" db="EMBL/GenBank/DDBJ databases">
        <title>Draft genome of the parasitic nematode Anyclostoma ceylanicum.</title>
        <authorList>
            <person name="Mitreva M."/>
        </authorList>
    </citation>
    <scope>NUCLEOTIDE SEQUENCE [LARGE SCALE GENOMIC DNA]</scope>
</reference>
<evidence type="ECO:0000256" key="1">
    <source>
        <dbReference type="ARBA" id="ARBA00004245"/>
    </source>
</evidence>
<dbReference type="AlphaFoldDB" id="A0A0D6LG98"/>
<proteinExistence type="inferred from homology"/>
<accession>A0A0D6LG98</accession>
<evidence type="ECO:0000256" key="10">
    <source>
        <dbReference type="ARBA" id="ARBA00023212"/>
    </source>
</evidence>
<name>A0A0D6LG98_9BILA</name>
<dbReference type="InterPro" id="IPR022780">
    <property type="entry name" value="Dynein_light_int_chain"/>
</dbReference>
<dbReference type="GO" id="GO:0000226">
    <property type="term" value="P:microtubule cytoskeleton organization"/>
    <property type="evidence" value="ECO:0007669"/>
    <property type="project" value="TreeGrafter"/>
</dbReference>
<dbReference type="PANTHER" id="PTHR12688:SF0">
    <property type="entry name" value="DYNEIN LIGHT INTERMEDIATE CHAIN"/>
    <property type="match status" value="1"/>
</dbReference>
<dbReference type="EMBL" id="KE125360">
    <property type="protein sequence ID" value="EPB68936.1"/>
    <property type="molecule type" value="Genomic_DNA"/>
</dbReference>
<dbReference type="GO" id="GO:0005868">
    <property type="term" value="C:cytoplasmic dynein complex"/>
    <property type="evidence" value="ECO:0007669"/>
    <property type="project" value="UniProtKB-UniRule"/>
</dbReference>
<dbReference type="InterPro" id="IPR027417">
    <property type="entry name" value="P-loop_NTPase"/>
</dbReference>
<dbReference type="Proteomes" id="UP000054495">
    <property type="component" value="Unassembled WGS sequence"/>
</dbReference>
<keyword evidence="13" id="KW-1185">Reference proteome</keyword>
<evidence type="ECO:0000256" key="8">
    <source>
        <dbReference type="ARBA" id="ARBA00023017"/>
    </source>
</evidence>
<dbReference type="PANTHER" id="PTHR12688">
    <property type="entry name" value="DYNEIN LIGHT INTERMEDIATE CHAIN"/>
    <property type="match status" value="1"/>
</dbReference>
<keyword evidence="4 11" id="KW-0963">Cytoplasm</keyword>
<keyword evidence="7 11" id="KW-0067">ATP-binding</keyword>
<keyword evidence="9 11" id="KW-0505">Motor protein</keyword>
<dbReference type="GO" id="GO:0005813">
    <property type="term" value="C:centrosome"/>
    <property type="evidence" value="ECO:0007669"/>
    <property type="project" value="TreeGrafter"/>
</dbReference>
<keyword evidence="6 11" id="KW-0547">Nucleotide-binding</keyword>
<organism evidence="12 13">
    <name type="scientific">Ancylostoma ceylanicum</name>
    <dbReference type="NCBI Taxonomy" id="53326"/>
    <lineage>
        <taxon>Eukaryota</taxon>
        <taxon>Metazoa</taxon>
        <taxon>Ecdysozoa</taxon>
        <taxon>Nematoda</taxon>
        <taxon>Chromadorea</taxon>
        <taxon>Rhabditida</taxon>
        <taxon>Rhabditina</taxon>
        <taxon>Rhabditomorpha</taxon>
        <taxon>Strongyloidea</taxon>
        <taxon>Ancylostomatidae</taxon>
        <taxon>Ancylostomatinae</taxon>
        <taxon>Ancylostoma</taxon>
    </lineage>
</organism>
<comment type="similarity">
    <text evidence="2 11">Belongs to the dynein light intermediate chain family.</text>
</comment>
<comment type="subcellular location">
    <subcellularLocation>
        <location evidence="1 11">Cytoplasm</location>
        <location evidence="1 11">Cytoskeleton</location>
    </subcellularLocation>
</comment>
<comment type="subunit">
    <text evidence="11">Homodimer. The cytoplasmic dynein 1 complex consists of two catalytic heavy chains (HCs) and a number of non-catalytic subunits presented by intermediate chains (ICs).</text>
</comment>
<evidence type="ECO:0000256" key="4">
    <source>
        <dbReference type="ARBA" id="ARBA00022490"/>
    </source>
</evidence>
<evidence type="ECO:0000256" key="6">
    <source>
        <dbReference type="ARBA" id="ARBA00022741"/>
    </source>
</evidence>
<evidence type="ECO:0000313" key="12">
    <source>
        <dbReference type="EMBL" id="EPB68936.1"/>
    </source>
</evidence>
<dbReference type="GO" id="GO:0045504">
    <property type="term" value="F:dynein heavy chain binding"/>
    <property type="evidence" value="ECO:0007669"/>
    <property type="project" value="TreeGrafter"/>
</dbReference>
<evidence type="ECO:0000256" key="11">
    <source>
        <dbReference type="RuleBase" id="RU366047"/>
    </source>
</evidence>
<evidence type="ECO:0000256" key="5">
    <source>
        <dbReference type="ARBA" id="ARBA00022701"/>
    </source>
</evidence>
<evidence type="ECO:0000256" key="3">
    <source>
        <dbReference type="ARBA" id="ARBA00022448"/>
    </source>
</evidence>
<dbReference type="Gene3D" id="3.40.50.300">
    <property type="entry name" value="P-loop containing nucleotide triphosphate hydrolases"/>
    <property type="match status" value="1"/>
</dbReference>
<evidence type="ECO:0000256" key="2">
    <source>
        <dbReference type="ARBA" id="ARBA00006831"/>
    </source>
</evidence>
<evidence type="ECO:0000256" key="7">
    <source>
        <dbReference type="ARBA" id="ARBA00022840"/>
    </source>
</evidence>
<evidence type="ECO:0000313" key="13">
    <source>
        <dbReference type="Proteomes" id="UP000054495"/>
    </source>
</evidence>
<evidence type="ECO:0000256" key="9">
    <source>
        <dbReference type="ARBA" id="ARBA00023175"/>
    </source>
</evidence>
<keyword evidence="5 11" id="KW-0493">Microtubule</keyword>
<keyword evidence="3 11" id="KW-0813">Transport</keyword>